<feature type="chain" id="PRO_5035448970" evidence="10">
    <location>
        <begin position="31"/>
        <end position="1203"/>
    </location>
</feature>
<keyword evidence="2 10" id="KW-0732">Signal</keyword>
<dbReference type="FunFam" id="2.10.25.10:FF:000038">
    <property type="entry name" value="Fibrillin 2"/>
    <property type="match status" value="1"/>
</dbReference>
<dbReference type="SMART" id="SM00181">
    <property type="entry name" value="EGF"/>
    <property type="match status" value="9"/>
</dbReference>
<dbReference type="AlphaFoldDB" id="A0A8M1KIK7"/>
<evidence type="ECO:0000256" key="6">
    <source>
        <dbReference type="PROSITE-ProRule" id="PRU00076"/>
    </source>
</evidence>
<keyword evidence="5" id="KW-0325">Glycoprotein</keyword>
<dbReference type="InterPro" id="IPR049883">
    <property type="entry name" value="NOTCH1_EGF-like"/>
</dbReference>
<dbReference type="Pfam" id="PF00058">
    <property type="entry name" value="Ldl_recept_b"/>
    <property type="match status" value="4"/>
</dbReference>
<feature type="repeat" description="LDL-receptor class B" evidence="7">
    <location>
        <begin position="138"/>
        <end position="179"/>
    </location>
</feature>
<gene>
    <name evidence="13" type="primary">egf</name>
</gene>
<feature type="domain" description="EGF-like" evidence="11">
    <location>
        <begin position="847"/>
        <end position="885"/>
    </location>
</feature>
<feature type="repeat" description="LDL-receptor class B" evidence="7">
    <location>
        <begin position="539"/>
        <end position="581"/>
    </location>
</feature>
<dbReference type="GeneID" id="105906165"/>
<dbReference type="PROSITE" id="PS01187">
    <property type="entry name" value="EGF_CA"/>
    <property type="match status" value="2"/>
</dbReference>
<protein>
    <submittedName>
        <fullName evidence="13">LOW QUALITY PROTEIN: pro-epidermal growth factor</fullName>
    </submittedName>
</protein>
<dbReference type="FunFam" id="2.120.10.30:FF:000036">
    <property type="entry name" value="Pro-epidermal growth factor"/>
    <property type="match status" value="1"/>
</dbReference>
<dbReference type="GO" id="GO:0007173">
    <property type="term" value="P:epidermal growth factor receptor signaling pathway"/>
    <property type="evidence" value="ECO:0007669"/>
    <property type="project" value="TreeGrafter"/>
</dbReference>
<feature type="repeat" description="LDL-receptor class B" evidence="7">
    <location>
        <begin position="96"/>
        <end position="137"/>
    </location>
</feature>
<dbReference type="GO" id="GO:0060070">
    <property type="term" value="P:canonical Wnt signaling pathway"/>
    <property type="evidence" value="ECO:0007669"/>
    <property type="project" value="TreeGrafter"/>
</dbReference>
<dbReference type="PANTHER" id="PTHR46513:SF5">
    <property type="entry name" value="PRO-EPIDERMAL GROWTH FACTOR"/>
    <property type="match status" value="1"/>
</dbReference>
<keyword evidence="9" id="KW-1133">Transmembrane helix</keyword>
<feature type="domain" description="EGF-like" evidence="11">
    <location>
        <begin position="928"/>
        <end position="968"/>
    </location>
</feature>
<feature type="domain" description="EGF-like" evidence="11">
    <location>
        <begin position="886"/>
        <end position="927"/>
    </location>
</feature>
<dbReference type="InterPro" id="IPR018097">
    <property type="entry name" value="EGF_Ca-bd_CS"/>
</dbReference>
<dbReference type="InterPro" id="IPR024731">
    <property type="entry name" value="NELL2-like_EGF"/>
</dbReference>
<dbReference type="SMART" id="SM00179">
    <property type="entry name" value="EGF_CA"/>
    <property type="match status" value="5"/>
</dbReference>
<dbReference type="RefSeq" id="XP_042563901.1">
    <property type="nucleotide sequence ID" value="XM_042707967.1"/>
</dbReference>
<dbReference type="GO" id="GO:0005886">
    <property type="term" value="C:plasma membrane"/>
    <property type="evidence" value="ECO:0007669"/>
    <property type="project" value="TreeGrafter"/>
</dbReference>
<feature type="compositionally biased region" description="Basic and acidic residues" evidence="8">
    <location>
        <begin position="1177"/>
        <end position="1187"/>
    </location>
</feature>
<keyword evidence="12" id="KW-1185">Reference proteome</keyword>
<name>A0A8M1KIK7_CLUHA</name>
<dbReference type="CTD" id="1950"/>
<dbReference type="GO" id="GO:0042813">
    <property type="term" value="F:Wnt receptor activity"/>
    <property type="evidence" value="ECO:0007669"/>
    <property type="project" value="TreeGrafter"/>
</dbReference>
<dbReference type="PROSITE" id="PS01186">
    <property type="entry name" value="EGF_2"/>
    <property type="match status" value="5"/>
</dbReference>
<dbReference type="InterPro" id="IPR050778">
    <property type="entry name" value="Cueball_EGF_LRP_Nidogen"/>
</dbReference>
<feature type="signal peptide" evidence="10">
    <location>
        <begin position="1"/>
        <end position="30"/>
    </location>
</feature>
<keyword evidence="4 6" id="KW-1015">Disulfide bond</keyword>
<feature type="disulfide bond" evidence="6">
    <location>
        <begin position="1002"/>
        <end position="1019"/>
    </location>
</feature>
<feature type="transmembrane region" description="Helical" evidence="9">
    <location>
        <begin position="1051"/>
        <end position="1072"/>
    </location>
</feature>
<dbReference type="KEGG" id="char:105906165"/>
<dbReference type="GO" id="GO:0008284">
    <property type="term" value="P:positive regulation of cell population proliferation"/>
    <property type="evidence" value="ECO:0007669"/>
    <property type="project" value="TreeGrafter"/>
</dbReference>
<evidence type="ECO:0000256" key="4">
    <source>
        <dbReference type="ARBA" id="ARBA00023157"/>
    </source>
</evidence>
<feature type="repeat" description="LDL-receptor class B" evidence="7">
    <location>
        <begin position="582"/>
        <end position="624"/>
    </location>
</feature>
<keyword evidence="9" id="KW-0812">Transmembrane</keyword>
<dbReference type="Pfam" id="PF14670">
    <property type="entry name" value="FXa_inhibition"/>
    <property type="match status" value="2"/>
</dbReference>
<dbReference type="CDD" id="cd00054">
    <property type="entry name" value="EGF_CA"/>
    <property type="match status" value="2"/>
</dbReference>
<dbReference type="InterPro" id="IPR000742">
    <property type="entry name" value="EGF"/>
</dbReference>
<organism evidence="12 13">
    <name type="scientific">Clupea harengus</name>
    <name type="common">Atlantic herring</name>
    <dbReference type="NCBI Taxonomy" id="7950"/>
    <lineage>
        <taxon>Eukaryota</taxon>
        <taxon>Metazoa</taxon>
        <taxon>Chordata</taxon>
        <taxon>Craniata</taxon>
        <taxon>Vertebrata</taxon>
        <taxon>Euteleostomi</taxon>
        <taxon>Actinopterygii</taxon>
        <taxon>Neopterygii</taxon>
        <taxon>Teleostei</taxon>
        <taxon>Clupei</taxon>
        <taxon>Clupeiformes</taxon>
        <taxon>Clupeoidei</taxon>
        <taxon>Clupeidae</taxon>
        <taxon>Clupea</taxon>
    </lineage>
</organism>
<dbReference type="Pfam" id="PF07645">
    <property type="entry name" value="EGF_CA"/>
    <property type="match status" value="1"/>
</dbReference>
<comment type="caution">
    <text evidence="6">Lacks conserved residue(s) required for the propagation of feature annotation.</text>
</comment>
<dbReference type="SMART" id="SM00135">
    <property type="entry name" value="LY"/>
    <property type="match status" value="8"/>
</dbReference>
<dbReference type="PROSITE" id="PS51120">
    <property type="entry name" value="LDLRB"/>
    <property type="match status" value="6"/>
</dbReference>
<evidence type="ECO:0000256" key="9">
    <source>
        <dbReference type="SAM" id="Phobius"/>
    </source>
</evidence>
<dbReference type="PROSITE" id="PS00022">
    <property type="entry name" value="EGF_1"/>
    <property type="match status" value="1"/>
</dbReference>
<evidence type="ECO:0000256" key="8">
    <source>
        <dbReference type="SAM" id="MobiDB-lite"/>
    </source>
</evidence>
<evidence type="ECO:0000256" key="7">
    <source>
        <dbReference type="PROSITE-ProRule" id="PRU00461"/>
    </source>
</evidence>
<dbReference type="GO" id="GO:0017147">
    <property type="term" value="F:Wnt-protein binding"/>
    <property type="evidence" value="ECO:0007669"/>
    <property type="project" value="TreeGrafter"/>
</dbReference>
<feature type="repeat" description="LDL-receptor class B" evidence="7">
    <location>
        <begin position="625"/>
        <end position="668"/>
    </location>
</feature>
<dbReference type="PANTHER" id="PTHR46513">
    <property type="entry name" value="VITELLOGENIN RECEPTOR-LIKE PROTEIN-RELATED-RELATED"/>
    <property type="match status" value="1"/>
</dbReference>
<dbReference type="InterPro" id="IPR000152">
    <property type="entry name" value="EGF-type_Asp/Asn_hydroxyl_site"/>
</dbReference>
<evidence type="ECO:0000256" key="2">
    <source>
        <dbReference type="ARBA" id="ARBA00022729"/>
    </source>
</evidence>
<evidence type="ECO:0000259" key="11">
    <source>
        <dbReference type="PROSITE" id="PS50026"/>
    </source>
</evidence>
<sequence>MPHTAEGMRLAKGSATLLLLLLGSVALATAGMAPPQECWEGRAWARGNWSCIAPDPFLIFGYGNAIFRMDLDGLDQKRVVSKAGASAFLDFHLQSGAVYWAGGETGVISRAAIDGTQREKLLVTEKGISGLAVDWVHNVLLWTNQETGTIHKANLNGKDKRTLLRQLSQPSSIVTDPNERFIFWLSDVVSPSIQRADVNGEMGTTVLKIPDRLETLTIDYSDRRLFWIQQGSENHRAIGSCDYNGNVINVFNQALQSKTVRMSVFLDFVYVTESTSQSIIRLDKYTGGAVETVNSKHLLHPPGNIKVVHPLQQPVVEKVVHSTLECVVVLFPECDERSGDCVRVCSARGGEGQCHCRNGFALSQHGNFCEDINECALWNHGCSLGCENVPGSYFCTCPHGYLLLPDQRTCHERKPCVENTTLCEHACVHTQEGDVCVCAEGSILQPNGHSCSGCTAADRGRCSQVCVPLGPGRWECECAPGYKLQPDGKRCTATGPPPYLLFSNLVDIQRLKIDGTEGGKVLEEPRGTIIALDYDPVESKVYFSSTGLGRIERADLDGGAREVVVSAGLDSPEGVAVDWINRKLYWTDSGLPSISRCSLHGHHREVLIDKDIHKPRGIAVHPQAQKLFWTDMGGQPCVAAAGLDGSGRVLIAREGLLSPSGLALDQHAERLYWCDLQRGAVESADLDGSNRHTLTQTQVGHPFGLVAFEDSLWVSDWQGKQLLRLQKTHGAQTPQRFRANMVQPAGLVIVHPLAKPGADMCLHHNGGCAQLCDSRLGLAHCSCHSQYSQSADGKGCVPASEFTTWAESGDGESSAQLQKKTLNDEGFPLPLPDLPEPTLITEKMVSDQDDCFSLRCDVNAQCVLEGGHVVCRCLPGFTGNGELCVDIDECTAELSECVRPLSECVNTVGGHFCRCSSGFSGDGHHCTDIDECRLELHRCHEHAECVNIVGKYTCICAAGYTGTGFTCQELKGSPSWLTTVSPVVVTTAGKKELCPSTHDTYCMYEGVCFYFPEMESYACNCVSGFMGERCQFSDLEWWEVQQAEQEKRRNAAIVVCLVLLIAVLAGAAILTYHYGTRRLRRRQHPSVDNMSERSTSEDSISETPTAGTPRFYVVLEHGACVDGKVVHVVGCPRRQVCPSCSSETDDSMVSDEPGVGASPSEQRKFGAGCPPSPTDACRSEVSRRHPDNLILLDEPRPPSPCLL</sequence>
<dbReference type="Proteomes" id="UP000515152">
    <property type="component" value="Chromosome 6"/>
</dbReference>
<proteinExistence type="predicted"/>
<dbReference type="OrthoDB" id="4062651at2759"/>
<evidence type="ECO:0000256" key="5">
    <source>
        <dbReference type="ARBA" id="ARBA00023180"/>
    </source>
</evidence>
<keyword evidence="1 6" id="KW-0245">EGF-like domain</keyword>
<dbReference type="GO" id="GO:0043410">
    <property type="term" value="P:positive regulation of MAPK cascade"/>
    <property type="evidence" value="ECO:0007669"/>
    <property type="project" value="TreeGrafter"/>
</dbReference>
<evidence type="ECO:0000256" key="10">
    <source>
        <dbReference type="SAM" id="SignalP"/>
    </source>
</evidence>
<dbReference type="GO" id="GO:0005509">
    <property type="term" value="F:calcium ion binding"/>
    <property type="evidence" value="ECO:0007669"/>
    <property type="project" value="InterPro"/>
</dbReference>
<feature type="disulfide bond" evidence="6">
    <location>
        <begin position="1021"/>
        <end position="1030"/>
    </location>
</feature>
<dbReference type="PROSITE" id="PS00010">
    <property type="entry name" value="ASX_HYDROXYL"/>
    <property type="match status" value="2"/>
</dbReference>
<dbReference type="GO" id="GO:0030855">
    <property type="term" value="P:epithelial cell differentiation"/>
    <property type="evidence" value="ECO:0007669"/>
    <property type="project" value="UniProtKB-ARBA"/>
</dbReference>
<feature type="region of interest" description="Disordered" evidence="8">
    <location>
        <begin position="1138"/>
        <end position="1203"/>
    </location>
</feature>
<keyword evidence="9" id="KW-0472">Membrane</keyword>
<feature type="domain" description="EGF-like" evidence="11">
    <location>
        <begin position="990"/>
        <end position="1031"/>
    </location>
</feature>
<feature type="region of interest" description="Disordered" evidence="8">
    <location>
        <begin position="1083"/>
        <end position="1104"/>
    </location>
</feature>
<dbReference type="FunFam" id="2.10.25.10:FF:000362">
    <property type="entry name" value="Pro-epidermal growth factor"/>
    <property type="match status" value="1"/>
</dbReference>
<evidence type="ECO:0000313" key="12">
    <source>
        <dbReference type="Proteomes" id="UP000515152"/>
    </source>
</evidence>
<accession>A0A8M1KIK7</accession>
<dbReference type="FunFam" id="2.120.10.30:FF:000241">
    <property type="entry name" value="Low-density lipoprotein receptor-related protein 6"/>
    <property type="match status" value="1"/>
</dbReference>
<dbReference type="PROSITE" id="PS50026">
    <property type="entry name" value="EGF_3"/>
    <property type="match status" value="4"/>
</dbReference>
<dbReference type="InterPro" id="IPR000033">
    <property type="entry name" value="LDLR_classB_rpt"/>
</dbReference>
<evidence type="ECO:0000256" key="3">
    <source>
        <dbReference type="ARBA" id="ARBA00022737"/>
    </source>
</evidence>
<reference evidence="13" key="1">
    <citation type="submission" date="2025-08" db="UniProtKB">
        <authorList>
            <consortium name="RefSeq"/>
        </authorList>
    </citation>
    <scope>IDENTIFICATION</scope>
</reference>
<keyword evidence="3" id="KW-0677">Repeat</keyword>
<dbReference type="InterPro" id="IPR001881">
    <property type="entry name" value="EGF-like_Ca-bd_dom"/>
</dbReference>
<evidence type="ECO:0000313" key="13">
    <source>
        <dbReference type="RefSeq" id="XP_042563901.1"/>
    </source>
</evidence>
<dbReference type="GO" id="GO:0008083">
    <property type="term" value="F:growth factor activity"/>
    <property type="evidence" value="ECO:0007669"/>
    <property type="project" value="TreeGrafter"/>
</dbReference>
<evidence type="ECO:0000256" key="1">
    <source>
        <dbReference type="ARBA" id="ARBA00022536"/>
    </source>
</evidence>
<dbReference type="Pfam" id="PF12947">
    <property type="entry name" value="EGF_3"/>
    <property type="match status" value="2"/>
</dbReference>
<feature type="repeat" description="LDL-receptor class B" evidence="7">
    <location>
        <begin position="669"/>
        <end position="711"/>
    </location>
</feature>
<dbReference type="FunFam" id="2.10.25.10:FF:000010">
    <property type="entry name" value="Pro-epidermal growth factor"/>
    <property type="match status" value="1"/>
</dbReference>